<evidence type="ECO:0000313" key="15">
    <source>
        <dbReference type="Proteomes" id="UP001500190"/>
    </source>
</evidence>
<keyword evidence="9" id="KW-0234">DNA repair</keyword>
<dbReference type="InterPro" id="IPR015797">
    <property type="entry name" value="NUDIX_hydrolase-like_dom_sf"/>
</dbReference>
<keyword evidence="4" id="KW-0235">DNA replication</keyword>
<evidence type="ECO:0000256" key="2">
    <source>
        <dbReference type="ARBA" id="ARBA00005582"/>
    </source>
</evidence>
<comment type="catalytic activity">
    <reaction evidence="10">
        <text>8-oxo-dGTP + H2O = 8-oxo-dGMP + diphosphate + H(+)</text>
        <dbReference type="Rhea" id="RHEA:31575"/>
        <dbReference type="ChEBI" id="CHEBI:15377"/>
        <dbReference type="ChEBI" id="CHEBI:15378"/>
        <dbReference type="ChEBI" id="CHEBI:33019"/>
        <dbReference type="ChEBI" id="CHEBI:63224"/>
        <dbReference type="ChEBI" id="CHEBI:77896"/>
        <dbReference type="EC" id="3.6.1.55"/>
    </reaction>
</comment>
<keyword evidence="15" id="KW-1185">Reference proteome</keyword>
<keyword evidence="7 12" id="KW-0378">Hydrolase</keyword>
<evidence type="ECO:0000256" key="6">
    <source>
        <dbReference type="ARBA" id="ARBA00022763"/>
    </source>
</evidence>
<comment type="similarity">
    <text evidence="2 12">Belongs to the Nudix hydrolase family.</text>
</comment>
<keyword evidence="5" id="KW-0479">Metal-binding</keyword>
<comment type="caution">
    <text evidence="14">The sequence shown here is derived from an EMBL/GenBank/DDBJ whole genome shotgun (WGS) entry which is preliminary data.</text>
</comment>
<evidence type="ECO:0000256" key="10">
    <source>
        <dbReference type="ARBA" id="ARBA00035861"/>
    </source>
</evidence>
<keyword evidence="6" id="KW-0227">DNA damage</keyword>
<protein>
    <recommendedName>
        <fullName evidence="11">8-oxo-dGTP diphosphatase</fullName>
        <ecNumber evidence="11">3.6.1.55</ecNumber>
    </recommendedName>
</protein>
<comment type="cofactor">
    <cofactor evidence="1">
        <name>Mg(2+)</name>
        <dbReference type="ChEBI" id="CHEBI:18420"/>
    </cofactor>
</comment>
<evidence type="ECO:0000313" key="14">
    <source>
        <dbReference type="EMBL" id="GAA1587963.1"/>
    </source>
</evidence>
<organism evidence="14 15">
    <name type="scientific">Kribbella karoonensis</name>
    <dbReference type="NCBI Taxonomy" id="324851"/>
    <lineage>
        <taxon>Bacteria</taxon>
        <taxon>Bacillati</taxon>
        <taxon>Actinomycetota</taxon>
        <taxon>Actinomycetes</taxon>
        <taxon>Propionibacteriales</taxon>
        <taxon>Kribbellaceae</taxon>
        <taxon>Kribbella</taxon>
    </lineage>
</organism>
<evidence type="ECO:0000256" key="3">
    <source>
        <dbReference type="ARBA" id="ARBA00022457"/>
    </source>
</evidence>
<dbReference type="PANTHER" id="PTHR47707">
    <property type="entry name" value="8-OXO-DGTP DIPHOSPHATASE"/>
    <property type="match status" value="1"/>
</dbReference>
<dbReference type="Gene3D" id="3.90.79.10">
    <property type="entry name" value="Nucleoside Triphosphate Pyrophosphohydrolase"/>
    <property type="match status" value="1"/>
</dbReference>
<dbReference type="PRINTS" id="PR00502">
    <property type="entry name" value="NUDIXFAMILY"/>
</dbReference>
<dbReference type="PROSITE" id="PS51462">
    <property type="entry name" value="NUDIX"/>
    <property type="match status" value="1"/>
</dbReference>
<evidence type="ECO:0000256" key="9">
    <source>
        <dbReference type="ARBA" id="ARBA00023204"/>
    </source>
</evidence>
<dbReference type="SUPFAM" id="SSF55811">
    <property type="entry name" value="Nudix"/>
    <property type="match status" value="1"/>
</dbReference>
<proteinExistence type="inferred from homology"/>
<evidence type="ECO:0000256" key="4">
    <source>
        <dbReference type="ARBA" id="ARBA00022705"/>
    </source>
</evidence>
<evidence type="ECO:0000256" key="1">
    <source>
        <dbReference type="ARBA" id="ARBA00001946"/>
    </source>
</evidence>
<dbReference type="EMBL" id="BAAAND010000006">
    <property type="protein sequence ID" value="GAA1587963.1"/>
    <property type="molecule type" value="Genomic_DNA"/>
</dbReference>
<accession>A0ABN2DXW2</accession>
<dbReference type="Proteomes" id="UP001500190">
    <property type="component" value="Unassembled WGS sequence"/>
</dbReference>
<dbReference type="PROSITE" id="PS00893">
    <property type="entry name" value="NUDIX_BOX"/>
    <property type="match status" value="1"/>
</dbReference>
<dbReference type="Pfam" id="PF00293">
    <property type="entry name" value="NUDIX"/>
    <property type="match status" value="1"/>
</dbReference>
<name>A0ABN2DXW2_9ACTN</name>
<evidence type="ECO:0000256" key="12">
    <source>
        <dbReference type="RuleBase" id="RU003476"/>
    </source>
</evidence>
<evidence type="ECO:0000256" key="7">
    <source>
        <dbReference type="ARBA" id="ARBA00022801"/>
    </source>
</evidence>
<dbReference type="InterPro" id="IPR047127">
    <property type="entry name" value="MutT-like"/>
</dbReference>
<feature type="domain" description="Nudix hydrolase" evidence="13">
    <location>
        <begin position="44"/>
        <end position="167"/>
    </location>
</feature>
<dbReference type="InterPro" id="IPR020476">
    <property type="entry name" value="Nudix_hydrolase"/>
</dbReference>
<evidence type="ECO:0000256" key="11">
    <source>
        <dbReference type="ARBA" id="ARBA00038905"/>
    </source>
</evidence>
<evidence type="ECO:0000256" key="5">
    <source>
        <dbReference type="ARBA" id="ARBA00022723"/>
    </source>
</evidence>
<evidence type="ECO:0000256" key="8">
    <source>
        <dbReference type="ARBA" id="ARBA00022842"/>
    </source>
</evidence>
<dbReference type="PANTHER" id="PTHR47707:SF1">
    <property type="entry name" value="NUDIX HYDROLASE FAMILY PROTEIN"/>
    <property type="match status" value="1"/>
</dbReference>
<dbReference type="EC" id="3.6.1.55" evidence="11"/>
<gene>
    <name evidence="14" type="ORF">GCM10009742_37850</name>
</gene>
<dbReference type="InterPro" id="IPR020084">
    <property type="entry name" value="NUDIX_hydrolase_CS"/>
</dbReference>
<reference evidence="14 15" key="1">
    <citation type="journal article" date="2019" name="Int. J. Syst. Evol. Microbiol.">
        <title>The Global Catalogue of Microorganisms (GCM) 10K type strain sequencing project: providing services to taxonomists for standard genome sequencing and annotation.</title>
        <authorList>
            <consortium name="The Broad Institute Genomics Platform"/>
            <consortium name="The Broad Institute Genome Sequencing Center for Infectious Disease"/>
            <person name="Wu L."/>
            <person name="Ma J."/>
        </authorList>
    </citation>
    <scope>NUCLEOTIDE SEQUENCE [LARGE SCALE GENOMIC DNA]</scope>
    <source>
        <strain evidence="14 15">JCM 14304</strain>
    </source>
</reference>
<keyword evidence="3" id="KW-0515">Mutator protein</keyword>
<dbReference type="InterPro" id="IPR000086">
    <property type="entry name" value="NUDIX_hydrolase_dom"/>
</dbReference>
<sequence>MLPRLPINNPRPGSATISWVGRTLFCKGMNSILPHAMDSFWQSHRVKTVVGVAVIGDGRVLAAYRPDPGGGWEFPGGKVEPGETDEQAAVRELREELDLEIKVGDALGPAVNISSEYQLHVYLATVVSGDPVLREHSELRWFAAAELDETGWLVPDRPFVRELRTRL</sequence>
<dbReference type="CDD" id="cd03425">
    <property type="entry name" value="NUDIX_MutT_NudA_like"/>
    <property type="match status" value="1"/>
</dbReference>
<keyword evidence="8" id="KW-0460">Magnesium</keyword>
<evidence type="ECO:0000259" key="13">
    <source>
        <dbReference type="PROSITE" id="PS51462"/>
    </source>
</evidence>